<organism evidence="2 3">
    <name type="scientific">Rhodotorula paludigena</name>
    <dbReference type="NCBI Taxonomy" id="86838"/>
    <lineage>
        <taxon>Eukaryota</taxon>
        <taxon>Fungi</taxon>
        <taxon>Dikarya</taxon>
        <taxon>Basidiomycota</taxon>
        <taxon>Pucciniomycotina</taxon>
        <taxon>Microbotryomycetes</taxon>
        <taxon>Sporidiobolales</taxon>
        <taxon>Sporidiobolaceae</taxon>
        <taxon>Rhodotorula</taxon>
    </lineage>
</organism>
<evidence type="ECO:0000313" key="2">
    <source>
        <dbReference type="EMBL" id="GJN88127.1"/>
    </source>
</evidence>
<dbReference type="InterPro" id="IPR024775">
    <property type="entry name" value="DinB-like"/>
</dbReference>
<comment type="caution">
    <text evidence="2">The sequence shown here is derived from an EMBL/GenBank/DDBJ whole genome shotgun (WGS) entry which is preliminary data.</text>
</comment>
<dbReference type="Proteomes" id="UP001342314">
    <property type="component" value="Unassembled WGS sequence"/>
</dbReference>
<name>A0AAV5GFJ6_9BASI</name>
<evidence type="ECO:0000313" key="3">
    <source>
        <dbReference type="Proteomes" id="UP001342314"/>
    </source>
</evidence>
<dbReference type="Pfam" id="PF12867">
    <property type="entry name" value="DinB_2"/>
    <property type="match status" value="1"/>
</dbReference>
<gene>
    <name evidence="2" type="ORF">Rhopal_001083-T1</name>
</gene>
<evidence type="ECO:0000259" key="1">
    <source>
        <dbReference type="Pfam" id="PF12867"/>
    </source>
</evidence>
<dbReference type="AlphaFoldDB" id="A0AAV5GFJ6"/>
<proteinExistence type="predicted"/>
<accession>A0AAV5GFJ6</accession>
<dbReference type="PANTHER" id="PTHR39473:SF1">
    <property type="entry name" value="DINB-LIKE DOMAIN-CONTAINING PROTEIN"/>
    <property type="match status" value="1"/>
</dbReference>
<keyword evidence="3" id="KW-1185">Reference proteome</keyword>
<reference evidence="2 3" key="1">
    <citation type="submission" date="2021-12" db="EMBL/GenBank/DDBJ databases">
        <title>High titer production of polyol ester of fatty acids by Rhodotorula paludigena BS15 towards product separation-free biomass refinery.</title>
        <authorList>
            <person name="Mano J."/>
            <person name="Ono H."/>
            <person name="Tanaka T."/>
            <person name="Naito K."/>
            <person name="Sushida H."/>
            <person name="Ike M."/>
            <person name="Tokuyasu K."/>
            <person name="Kitaoka M."/>
        </authorList>
    </citation>
    <scope>NUCLEOTIDE SEQUENCE [LARGE SCALE GENOMIC DNA]</scope>
    <source>
        <strain evidence="2 3">BS15</strain>
    </source>
</reference>
<protein>
    <recommendedName>
        <fullName evidence="1">DinB-like domain-containing protein</fullName>
    </recommendedName>
</protein>
<feature type="domain" description="DinB-like" evidence="1">
    <location>
        <begin position="42"/>
        <end position="187"/>
    </location>
</feature>
<dbReference type="EMBL" id="BQKY01000002">
    <property type="protein sequence ID" value="GJN88127.1"/>
    <property type="molecule type" value="Genomic_DNA"/>
</dbReference>
<sequence length="220" mass="23759">MAGLEQAHAISNAVGNAQNPTEVLYLVALHFVDQFLDFLETAVTTDELLSRQSQLSPGSTVGKHARHLLDHYRLLLQGVSDADSPASAASSAATAFPSSTRAAPPIHVNYDLRTRNLAAETSHSACVESFEQLRAQLRHVTAQGRGVDAERVVRLHATTPVQVEVGSTFARELWFASFHAVHHFALIRVIATGELGVTVPKDFGVAPATLVHRQEEASKL</sequence>
<dbReference type="PANTHER" id="PTHR39473">
    <property type="match status" value="1"/>
</dbReference>